<dbReference type="RefSeq" id="WP_114985419.1">
    <property type="nucleotide sequence ID" value="NZ_CP027806.1"/>
</dbReference>
<feature type="domain" description="Phosphotyrosine protein phosphatase I" evidence="6">
    <location>
        <begin position="18"/>
        <end position="167"/>
    </location>
</feature>
<dbReference type="AlphaFoldDB" id="A0A345UPB1"/>
<keyword evidence="4" id="KW-0904">Protein phosphatase</keyword>
<reference evidence="7 8" key="1">
    <citation type="submission" date="2018-03" db="EMBL/GenBank/DDBJ databases">
        <title>Phenotypic and genomic properties of Cyclonatronum proteinivorum gen. nov., sp. nov., a haloalkaliphilic bacteroidete from soda lakes possessing Na+-translocating rhodopsin.</title>
        <authorList>
            <person name="Toshchakov S.V."/>
            <person name="Korzhenkov A."/>
            <person name="Samarov N.I."/>
            <person name="Kublanov I.V."/>
            <person name="Muntyan M.S."/>
            <person name="Sorokin D.Y."/>
        </authorList>
    </citation>
    <scope>NUCLEOTIDE SEQUENCE [LARGE SCALE GENOMIC DNA]</scope>
    <source>
        <strain evidence="7 8">Omega</strain>
    </source>
</reference>
<name>A0A345UPB1_9BACT</name>
<dbReference type="FunFam" id="3.40.50.2300:FF:000113">
    <property type="entry name" value="Low molecular weight protein-tyrosine-phosphatase"/>
    <property type="match status" value="1"/>
</dbReference>
<keyword evidence="8" id="KW-1185">Reference proteome</keyword>
<feature type="active site" description="Nucleophile" evidence="5">
    <location>
        <position position="24"/>
    </location>
</feature>
<evidence type="ECO:0000259" key="6">
    <source>
        <dbReference type="SMART" id="SM00226"/>
    </source>
</evidence>
<feature type="active site" description="Proton donor" evidence="5">
    <location>
        <position position="141"/>
    </location>
</feature>
<evidence type="ECO:0000256" key="2">
    <source>
        <dbReference type="ARBA" id="ARBA00013064"/>
    </source>
</evidence>
<organism evidence="7 8">
    <name type="scientific">Cyclonatronum proteinivorum</name>
    <dbReference type="NCBI Taxonomy" id="1457365"/>
    <lineage>
        <taxon>Bacteria</taxon>
        <taxon>Pseudomonadati</taxon>
        <taxon>Balneolota</taxon>
        <taxon>Balneolia</taxon>
        <taxon>Balneolales</taxon>
        <taxon>Cyclonatronaceae</taxon>
        <taxon>Cyclonatronum</taxon>
    </lineage>
</organism>
<dbReference type="PANTHER" id="PTHR11717">
    <property type="entry name" value="LOW MOLECULAR WEIGHT PROTEIN TYROSINE PHOSPHATASE"/>
    <property type="match status" value="1"/>
</dbReference>
<proteinExistence type="inferred from homology"/>
<dbReference type="InterPro" id="IPR036196">
    <property type="entry name" value="Ptyr_pPase_sf"/>
</dbReference>
<dbReference type="InterPro" id="IPR017867">
    <property type="entry name" value="Tyr_phospatase_low_mol_wt"/>
</dbReference>
<accession>A0A345UPB1</accession>
<evidence type="ECO:0000256" key="1">
    <source>
        <dbReference type="ARBA" id="ARBA00011063"/>
    </source>
</evidence>
<sequence>MSLKGFPPLRPITRKDPYKMVFVCLGNICRSPTAEGVMQHLVNEAGFGSYFEIDSAGTAAYHTGEPANSKSRAIAEKHGVQLLGRARKFKSFDLDHFDLILVMDHENHDNVLRLCRTDEQREKVQMLRDYDPQPGDGQVPDPYYGGLDGFEEVFQIVKRSCEQLLFKLKSQVSV</sequence>
<protein>
    <recommendedName>
        <fullName evidence="2">protein-tyrosine-phosphatase</fullName>
        <ecNumber evidence="2">3.1.3.48</ecNumber>
    </recommendedName>
</protein>
<dbReference type="EC" id="3.1.3.48" evidence="2"/>
<comment type="similarity">
    <text evidence="1">Belongs to the low molecular weight phosphotyrosine protein phosphatase family.</text>
</comment>
<evidence type="ECO:0000313" key="7">
    <source>
        <dbReference type="EMBL" id="AXJ02313.1"/>
    </source>
</evidence>
<dbReference type="InterPro" id="IPR050438">
    <property type="entry name" value="LMW_PTPase"/>
</dbReference>
<evidence type="ECO:0000256" key="3">
    <source>
        <dbReference type="ARBA" id="ARBA00022801"/>
    </source>
</evidence>
<dbReference type="EMBL" id="CP027806">
    <property type="protein sequence ID" value="AXJ02313.1"/>
    <property type="molecule type" value="Genomic_DNA"/>
</dbReference>
<dbReference type="InterPro" id="IPR023485">
    <property type="entry name" value="Ptyr_pPase"/>
</dbReference>
<evidence type="ECO:0000313" key="8">
    <source>
        <dbReference type="Proteomes" id="UP000254808"/>
    </source>
</evidence>
<dbReference type="Proteomes" id="UP000254808">
    <property type="component" value="Chromosome"/>
</dbReference>
<gene>
    <name evidence="7" type="ORF">CYPRO_3078</name>
</gene>
<dbReference type="PANTHER" id="PTHR11717:SF7">
    <property type="entry name" value="LOW MOLECULAR WEIGHT PHOSPHOTYROSINE PROTEIN PHOSPHATASE"/>
    <property type="match status" value="1"/>
</dbReference>
<feature type="active site" evidence="5">
    <location>
        <position position="30"/>
    </location>
</feature>
<dbReference type="SMART" id="SM00226">
    <property type="entry name" value="LMWPc"/>
    <property type="match status" value="1"/>
</dbReference>
<dbReference type="OrthoDB" id="9784339at2"/>
<evidence type="ECO:0000256" key="4">
    <source>
        <dbReference type="ARBA" id="ARBA00022912"/>
    </source>
</evidence>
<evidence type="ECO:0000256" key="5">
    <source>
        <dbReference type="PIRSR" id="PIRSR617867-1"/>
    </source>
</evidence>
<dbReference type="GO" id="GO:0004725">
    <property type="term" value="F:protein tyrosine phosphatase activity"/>
    <property type="evidence" value="ECO:0007669"/>
    <property type="project" value="UniProtKB-EC"/>
</dbReference>
<dbReference type="PRINTS" id="PR00719">
    <property type="entry name" value="LMWPTPASE"/>
</dbReference>
<keyword evidence="3" id="KW-0378">Hydrolase</keyword>
<dbReference type="CDD" id="cd16343">
    <property type="entry name" value="LMWPTP"/>
    <property type="match status" value="1"/>
</dbReference>
<dbReference type="KEGG" id="cprv:CYPRO_3078"/>
<dbReference type="Pfam" id="PF01451">
    <property type="entry name" value="LMWPc"/>
    <property type="match status" value="1"/>
</dbReference>
<dbReference type="SUPFAM" id="SSF52788">
    <property type="entry name" value="Phosphotyrosine protein phosphatases I"/>
    <property type="match status" value="1"/>
</dbReference>
<dbReference type="Gene3D" id="3.40.50.2300">
    <property type="match status" value="1"/>
</dbReference>